<accession>A0A917D8Y6</accession>
<dbReference type="CDD" id="cd12914">
    <property type="entry name" value="PDC1_DGC_like"/>
    <property type="match status" value="1"/>
</dbReference>
<dbReference type="GO" id="GO:1902201">
    <property type="term" value="P:negative regulation of bacterial-type flagellum-dependent cell motility"/>
    <property type="evidence" value="ECO:0007669"/>
    <property type="project" value="TreeGrafter"/>
</dbReference>
<evidence type="ECO:0000256" key="4">
    <source>
        <dbReference type="ARBA" id="ARBA00022692"/>
    </source>
</evidence>
<evidence type="ECO:0000256" key="7">
    <source>
        <dbReference type="ARBA" id="ARBA00034247"/>
    </source>
</evidence>
<dbReference type="InterPro" id="IPR000160">
    <property type="entry name" value="GGDEF_dom"/>
</dbReference>
<evidence type="ECO:0000313" key="11">
    <source>
        <dbReference type="Proteomes" id="UP000613160"/>
    </source>
</evidence>
<keyword evidence="6 8" id="KW-0472">Membrane</keyword>
<evidence type="ECO:0000256" key="3">
    <source>
        <dbReference type="ARBA" id="ARBA00022475"/>
    </source>
</evidence>
<proteinExistence type="predicted"/>
<dbReference type="FunFam" id="3.30.70.270:FF:000001">
    <property type="entry name" value="Diguanylate cyclase domain protein"/>
    <property type="match status" value="1"/>
</dbReference>
<dbReference type="PANTHER" id="PTHR45138:SF9">
    <property type="entry name" value="DIGUANYLATE CYCLASE DGCM-RELATED"/>
    <property type="match status" value="1"/>
</dbReference>
<evidence type="ECO:0000313" key="10">
    <source>
        <dbReference type="EMBL" id="GGD13220.1"/>
    </source>
</evidence>
<evidence type="ECO:0000256" key="8">
    <source>
        <dbReference type="SAM" id="Phobius"/>
    </source>
</evidence>
<dbReference type="Proteomes" id="UP000613160">
    <property type="component" value="Unassembled WGS sequence"/>
</dbReference>
<reference evidence="10" key="2">
    <citation type="submission" date="2020-09" db="EMBL/GenBank/DDBJ databases">
        <authorList>
            <person name="Sun Q."/>
            <person name="Zhou Y."/>
        </authorList>
    </citation>
    <scope>NUCLEOTIDE SEQUENCE</scope>
    <source>
        <strain evidence="10">CGMCC 1.15493</strain>
    </source>
</reference>
<feature type="transmembrane region" description="Helical" evidence="8">
    <location>
        <begin position="303"/>
        <end position="325"/>
    </location>
</feature>
<dbReference type="PANTHER" id="PTHR45138">
    <property type="entry name" value="REGULATORY COMPONENTS OF SENSORY TRANSDUCTION SYSTEM"/>
    <property type="match status" value="1"/>
</dbReference>
<dbReference type="NCBIfam" id="TIGR00254">
    <property type="entry name" value="GGDEF"/>
    <property type="match status" value="1"/>
</dbReference>
<comment type="caution">
    <text evidence="10">The sequence shown here is derived from an EMBL/GenBank/DDBJ whole genome shotgun (WGS) entry which is preliminary data.</text>
</comment>
<evidence type="ECO:0000259" key="9">
    <source>
        <dbReference type="PROSITE" id="PS50887"/>
    </source>
</evidence>
<dbReference type="RefSeq" id="WP_188849979.1">
    <property type="nucleotide sequence ID" value="NZ_BMJJ01000003.1"/>
</dbReference>
<dbReference type="EC" id="2.7.7.65" evidence="2"/>
<evidence type="ECO:0000256" key="6">
    <source>
        <dbReference type="ARBA" id="ARBA00023136"/>
    </source>
</evidence>
<dbReference type="InterPro" id="IPR050469">
    <property type="entry name" value="Diguanylate_Cyclase"/>
</dbReference>
<dbReference type="GO" id="GO:0052621">
    <property type="term" value="F:diguanylate cyclase activity"/>
    <property type="evidence" value="ECO:0007669"/>
    <property type="project" value="UniProtKB-EC"/>
</dbReference>
<dbReference type="InterPro" id="IPR043128">
    <property type="entry name" value="Rev_trsase/Diguanyl_cyclase"/>
</dbReference>
<keyword evidence="3" id="KW-1003">Cell membrane</keyword>
<keyword evidence="11" id="KW-1185">Reference proteome</keyword>
<dbReference type="Pfam" id="PF00990">
    <property type="entry name" value="GGDEF"/>
    <property type="match status" value="1"/>
</dbReference>
<evidence type="ECO:0000256" key="5">
    <source>
        <dbReference type="ARBA" id="ARBA00022989"/>
    </source>
</evidence>
<keyword evidence="5 8" id="KW-1133">Transmembrane helix</keyword>
<dbReference type="CDD" id="cd01949">
    <property type="entry name" value="GGDEF"/>
    <property type="match status" value="1"/>
</dbReference>
<protein>
    <recommendedName>
        <fullName evidence="2">diguanylate cyclase</fullName>
        <ecNumber evidence="2">2.7.7.65</ecNumber>
    </recommendedName>
</protein>
<gene>
    <name evidence="10" type="ORF">GCM10011335_15080</name>
</gene>
<dbReference type="GO" id="GO:0043709">
    <property type="term" value="P:cell adhesion involved in single-species biofilm formation"/>
    <property type="evidence" value="ECO:0007669"/>
    <property type="project" value="TreeGrafter"/>
</dbReference>
<dbReference type="SMART" id="SM00267">
    <property type="entry name" value="GGDEF"/>
    <property type="match status" value="1"/>
</dbReference>
<sequence>MKLPSSVRRLRDRLSIRQQSAALTVLLSLATVAVMTLGTATVVRHHALDAANGELRLLAQTMASRLDRQMFERHREIVNLANLAPLTDVWRDRPGEIGTFLDQMQDSLPSYAWIGYADADGTVRAATRRMLEGASVAARPWFIEGLKGPTVQDVHEAKLLAKLVPQAEGDDPFRLVDVAAPVRDRSGRVMGVVGAHLSWAWARDIRRQLLARLDPALQTDLWVTSADGTIVLGPAETAPVLTPEQLMATAGGGAADEGLDISDGQALVAAVGTRGFDTYEGLGWRVVARRPMTIALVDANETILTIFLIGLAAAVASSLAAALIAGRVMRPLSLLADNADRIGRDPTMALIDRQSGSLDIIRLSNSLRSLVRRIDFAESHLSEALAKAGRSEQAITQLRRLAETDPMTGLLNRRGFRGFAAEAHAASQRHERRFGVMMIDIDHFKAINDTFGHAAGDAVITELATIVSKSLRAGDRIARFGGEEFVVFLLDVDETGVAVWGERIRRRIEESPTFWEGQALKVTVSVGTTLVTRDDRDIEDVIHRADVALYAAKSDGRNRVSFRAPLSAPAQTA</sequence>
<dbReference type="SUPFAM" id="SSF55073">
    <property type="entry name" value="Nucleotide cyclase"/>
    <property type="match status" value="1"/>
</dbReference>
<dbReference type="InterPro" id="IPR033479">
    <property type="entry name" value="dCache_1"/>
</dbReference>
<reference evidence="10" key="1">
    <citation type="journal article" date="2014" name="Int. J. Syst. Evol. Microbiol.">
        <title>Complete genome sequence of Corynebacterium casei LMG S-19264T (=DSM 44701T), isolated from a smear-ripened cheese.</title>
        <authorList>
            <consortium name="US DOE Joint Genome Institute (JGI-PGF)"/>
            <person name="Walter F."/>
            <person name="Albersmeier A."/>
            <person name="Kalinowski J."/>
            <person name="Ruckert C."/>
        </authorList>
    </citation>
    <scope>NUCLEOTIDE SEQUENCE</scope>
    <source>
        <strain evidence="10">CGMCC 1.15493</strain>
    </source>
</reference>
<organism evidence="10 11">
    <name type="scientific">Aureimonas glaciei</name>
    <dbReference type="NCBI Taxonomy" id="1776957"/>
    <lineage>
        <taxon>Bacteria</taxon>
        <taxon>Pseudomonadati</taxon>
        <taxon>Pseudomonadota</taxon>
        <taxon>Alphaproteobacteria</taxon>
        <taxon>Hyphomicrobiales</taxon>
        <taxon>Aurantimonadaceae</taxon>
        <taxon>Aureimonas</taxon>
    </lineage>
</organism>
<dbReference type="AlphaFoldDB" id="A0A917D8Y6"/>
<dbReference type="PROSITE" id="PS50887">
    <property type="entry name" value="GGDEF"/>
    <property type="match status" value="1"/>
</dbReference>
<dbReference type="EMBL" id="BMJJ01000003">
    <property type="protein sequence ID" value="GGD13220.1"/>
    <property type="molecule type" value="Genomic_DNA"/>
</dbReference>
<name>A0A917D8Y6_9HYPH</name>
<comment type="subcellular location">
    <subcellularLocation>
        <location evidence="1">Cell membrane</location>
        <topology evidence="1">Multi-pass membrane protein</topology>
    </subcellularLocation>
</comment>
<keyword evidence="4 8" id="KW-0812">Transmembrane</keyword>
<dbReference type="Gene3D" id="3.30.70.270">
    <property type="match status" value="1"/>
</dbReference>
<dbReference type="Gene3D" id="3.30.450.20">
    <property type="entry name" value="PAS domain"/>
    <property type="match status" value="1"/>
</dbReference>
<evidence type="ECO:0000256" key="2">
    <source>
        <dbReference type="ARBA" id="ARBA00012528"/>
    </source>
</evidence>
<dbReference type="Pfam" id="PF02743">
    <property type="entry name" value="dCache_1"/>
    <property type="match status" value="1"/>
</dbReference>
<dbReference type="InterPro" id="IPR029787">
    <property type="entry name" value="Nucleotide_cyclase"/>
</dbReference>
<comment type="catalytic activity">
    <reaction evidence="7">
        <text>2 GTP = 3',3'-c-di-GMP + 2 diphosphate</text>
        <dbReference type="Rhea" id="RHEA:24898"/>
        <dbReference type="ChEBI" id="CHEBI:33019"/>
        <dbReference type="ChEBI" id="CHEBI:37565"/>
        <dbReference type="ChEBI" id="CHEBI:58805"/>
        <dbReference type="EC" id="2.7.7.65"/>
    </reaction>
</comment>
<dbReference type="GO" id="GO:0005886">
    <property type="term" value="C:plasma membrane"/>
    <property type="evidence" value="ECO:0007669"/>
    <property type="project" value="UniProtKB-SubCell"/>
</dbReference>
<evidence type="ECO:0000256" key="1">
    <source>
        <dbReference type="ARBA" id="ARBA00004651"/>
    </source>
</evidence>
<feature type="domain" description="GGDEF" evidence="9">
    <location>
        <begin position="432"/>
        <end position="565"/>
    </location>
</feature>